<evidence type="ECO:0000313" key="3">
    <source>
        <dbReference type="Proteomes" id="UP000053095"/>
    </source>
</evidence>
<dbReference type="AlphaFoldDB" id="A0A6V8H2B5"/>
<protein>
    <recommendedName>
        <fullName evidence="1">F-box domain-containing protein</fullName>
    </recommendedName>
</protein>
<keyword evidence="3" id="KW-1185">Reference proteome</keyword>
<comment type="caution">
    <text evidence="2">The sequence shown here is derived from an EMBL/GenBank/DDBJ whole genome shotgun (WGS) entry which is preliminary data.</text>
</comment>
<dbReference type="Proteomes" id="UP000053095">
    <property type="component" value="Unassembled WGS sequence"/>
</dbReference>
<gene>
    <name evidence="2" type="ORF">TCE0_017r03790</name>
</gene>
<proteinExistence type="predicted"/>
<evidence type="ECO:0000259" key="1">
    <source>
        <dbReference type="PROSITE" id="PS50181"/>
    </source>
</evidence>
<dbReference type="InterPro" id="IPR036047">
    <property type="entry name" value="F-box-like_dom_sf"/>
</dbReference>
<name>A0A6V8H2B5_TALPI</name>
<dbReference type="InterPro" id="IPR056021">
    <property type="entry name" value="DUF7600"/>
</dbReference>
<reference evidence="3" key="1">
    <citation type="journal article" date="2015" name="Genome Announc.">
        <title>Draft genome sequence of Talaromyces cellulolyticus strain Y-94, a source of lignocellulosic biomass-degrading enzymes.</title>
        <authorList>
            <person name="Fujii T."/>
            <person name="Koike H."/>
            <person name="Sawayama S."/>
            <person name="Yano S."/>
            <person name="Inoue H."/>
        </authorList>
    </citation>
    <scope>NUCLEOTIDE SEQUENCE [LARGE SCALE GENOMIC DNA]</scope>
    <source>
        <strain evidence="3">Y-94</strain>
    </source>
</reference>
<dbReference type="EMBL" id="DF933813">
    <property type="protein sequence ID" value="GAM35447.1"/>
    <property type="molecule type" value="Genomic_DNA"/>
</dbReference>
<accession>A0A6V8H2B5</accession>
<evidence type="ECO:0000313" key="2">
    <source>
        <dbReference type="EMBL" id="GAM35447.1"/>
    </source>
</evidence>
<dbReference type="CDD" id="cd09917">
    <property type="entry name" value="F-box_SF"/>
    <property type="match status" value="1"/>
</dbReference>
<sequence>MRVINSEFPDVPVPDSAQIPVMKDRPNGNIERDMHGYVFHDACLNLLEEATVSRTVDPYRLYWICRSLPFPGRSIGVSWGHDYGGLSEIDFENQHHYPWEDRFIQQHKESEILQYAHSNPYWIDELDDCISANRDPDSQPKYLEWAGTDSRNCFSALPWEIRETIARYLPIKDVLSLAKSSKAFLPILSDQTYWASAFDYDAECDFLFEAPRIRESCEVDWIAIYKRTMYLKDIPGLENRKRIWIIVKEIAKLLELHPPFRNPDYDGDDCTFVDEIDDWWEVEDQDPGLRKWKVEADIKPTALRNEWFYEGCRLLYEQVAPIPEDLVSIAFSIAVAGNTEYLAGMRFISEDGSSIQLGYRNMYEEHYHEVTALKGFIIAIGSRGFHGLRVLGADGSISRWFGSPKDSPVTERLEDIDSASVLKIGFDVMSTLLGIL</sequence>
<dbReference type="SUPFAM" id="SSF81383">
    <property type="entry name" value="F-box domain"/>
    <property type="match status" value="1"/>
</dbReference>
<dbReference type="InterPro" id="IPR001810">
    <property type="entry name" value="F-box_dom"/>
</dbReference>
<dbReference type="PROSITE" id="PS50181">
    <property type="entry name" value="FBOX"/>
    <property type="match status" value="1"/>
</dbReference>
<organism evidence="2 3">
    <name type="scientific">Talaromyces pinophilus</name>
    <name type="common">Penicillium pinophilum</name>
    <dbReference type="NCBI Taxonomy" id="128442"/>
    <lineage>
        <taxon>Eukaryota</taxon>
        <taxon>Fungi</taxon>
        <taxon>Dikarya</taxon>
        <taxon>Ascomycota</taxon>
        <taxon>Pezizomycotina</taxon>
        <taxon>Eurotiomycetes</taxon>
        <taxon>Eurotiomycetidae</taxon>
        <taxon>Eurotiales</taxon>
        <taxon>Trichocomaceae</taxon>
        <taxon>Talaromyces</taxon>
        <taxon>Talaromyces sect. Talaromyces</taxon>
    </lineage>
</organism>
<dbReference type="Pfam" id="PF24539">
    <property type="entry name" value="DUF7600"/>
    <property type="match status" value="1"/>
</dbReference>
<feature type="domain" description="F-box" evidence="1">
    <location>
        <begin position="151"/>
        <end position="197"/>
    </location>
</feature>